<name>A0A916E3L5_9GLOM</name>
<dbReference type="GO" id="GO:0008270">
    <property type="term" value="F:zinc ion binding"/>
    <property type="evidence" value="ECO:0007669"/>
    <property type="project" value="UniProtKB-KW"/>
</dbReference>
<dbReference type="EMBL" id="CAGKOT010000007">
    <property type="protein sequence ID" value="CAB5349428.1"/>
    <property type="molecule type" value="Genomic_DNA"/>
</dbReference>
<evidence type="ECO:0000259" key="5">
    <source>
        <dbReference type="Pfam" id="PF02892"/>
    </source>
</evidence>
<keyword evidence="3" id="KW-0862">Zinc</keyword>
<dbReference type="InterPro" id="IPR003656">
    <property type="entry name" value="Znf_BED"/>
</dbReference>
<accession>A0A916E3L5</accession>
<reference evidence="6" key="1">
    <citation type="submission" date="2020-05" db="EMBL/GenBank/DDBJ databases">
        <authorList>
            <person name="Rincon C."/>
            <person name="Sanders R I."/>
            <person name="Robbins C."/>
            <person name="Chaturvedi A."/>
        </authorList>
    </citation>
    <scope>NUCLEOTIDE SEQUENCE</scope>
    <source>
        <strain evidence="6">CHB12</strain>
    </source>
</reference>
<evidence type="ECO:0000313" key="6">
    <source>
        <dbReference type="EMBL" id="CAB5349428.1"/>
    </source>
</evidence>
<feature type="domain" description="BED-type" evidence="5">
    <location>
        <begin position="57"/>
        <end position="106"/>
    </location>
</feature>
<keyword evidence="2" id="KW-0863">Zinc-finger</keyword>
<evidence type="ECO:0000256" key="4">
    <source>
        <dbReference type="SAM" id="MobiDB-lite"/>
    </source>
</evidence>
<gene>
    <name evidence="6" type="ORF">CHRIB12_LOCUS4710</name>
</gene>
<feature type="region of interest" description="Disordered" evidence="4">
    <location>
        <begin position="15"/>
        <end position="35"/>
    </location>
</feature>
<dbReference type="Proteomes" id="UP000684084">
    <property type="component" value="Unassembled WGS sequence"/>
</dbReference>
<dbReference type="GO" id="GO:0003677">
    <property type="term" value="F:DNA binding"/>
    <property type="evidence" value="ECO:0007669"/>
    <property type="project" value="InterPro"/>
</dbReference>
<evidence type="ECO:0000256" key="2">
    <source>
        <dbReference type="ARBA" id="ARBA00022771"/>
    </source>
</evidence>
<dbReference type="SMART" id="SM00614">
    <property type="entry name" value="ZnF_BED"/>
    <property type="match status" value="1"/>
</dbReference>
<comment type="caution">
    <text evidence="6">The sequence shown here is derived from an EMBL/GenBank/DDBJ whole genome shotgun (WGS) entry which is preliminary data.</text>
</comment>
<keyword evidence="1" id="KW-0479">Metal-binding</keyword>
<evidence type="ECO:0000256" key="1">
    <source>
        <dbReference type="ARBA" id="ARBA00022723"/>
    </source>
</evidence>
<evidence type="ECO:0000256" key="3">
    <source>
        <dbReference type="ARBA" id="ARBA00022833"/>
    </source>
</evidence>
<protein>
    <recommendedName>
        <fullName evidence="5">BED-type domain-containing protein</fullName>
    </recommendedName>
</protein>
<proteinExistence type="predicted"/>
<dbReference type="AlphaFoldDB" id="A0A916E3L5"/>
<organism evidence="6 7">
    <name type="scientific">Rhizophagus irregularis</name>
    <dbReference type="NCBI Taxonomy" id="588596"/>
    <lineage>
        <taxon>Eukaryota</taxon>
        <taxon>Fungi</taxon>
        <taxon>Fungi incertae sedis</taxon>
        <taxon>Mucoromycota</taxon>
        <taxon>Glomeromycotina</taxon>
        <taxon>Glomeromycetes</taxon>
        <taxon>Glomerales</taxon>
        <taxon>Glomeraceae</taxon>
        <taxon>Rhizophagus</taxon>
    </lineage>
</organism>
<dbReference type="OrthoDB" id="2444185at2759"/>
<feature type="compositionally biased region" description="Polar residues" evidence="4">
    <location>
        <begin position="21"/>
        <end position="35"/>
    </location>
</feature>
<sequence>MSEYDNFSEFLNYRDVDETPSEQSGALTTLTSKRSSFSTSEQSNKKLKINKNEKSFVWKYFTKLENKKVQCKILVENNGKEEPCNVTYKYTGSTSNLKYHLNIVHNKTEADEVEKKEQKLHQTKISLFGKPYGKAQQYKLNVALLEFILLILNHSIF</sequence>
<evidence type="ECO:0000313" key="7">
    <source>
        <dbReference type="Proteomes" id="UP000684084"/>
    </source>
</evidence>
<dbReference type="Pfam" id="PF02892">
    <property type="entry name" value="zf-BED"/>
    <property type="match status" value="1"/>
</dbReference>